<evidence type="ECO:0000256" key="4">
    <source>
        <dbReference type="ARBA" id="ARBA00023118"/>
    </source>
</evidence>
<comment type="similarity">
    <text evidence="1">Belongs to the CRISPR-associated Csm4 family.</text>
</comment>
<evidence type="ECO:0000256" key="3">
    <source>
        <dbReference type="ARBA" id="ARBA00022884"/>
    </source>
</evidence>
<dbReference type="InterPro" id="IPR005510">
    <property type="entry name" value="Csm4"/>
</dbReference>
<evidence type="ECO:0000256" key="2">
    <source>
        <dbReference type="ARBA" id="ARBA00016109"/>
    </source>
</evidence>
<dbReference type="GO" id="GO:0051607">
    <property type="term" value="P:defense response to virus"/>
    <property type="evidence" value="ECO:0007669"/>
    <property type="project" value="UniProtKB-KW"/>
</dbReference>
<sequence length="100" mass="11586">MERRIKNAKNANRIMSLSLCLPEREKMPEAMNNSSYILLKRSGFIRSDSYADKQIKKRDIYLFASGSCFEKHFEGRLENVGGSGSHPVYRYAKTMFLEVE</sequence>
<dbReference type="GO" id="GO:0003723">
    <property type="term" value="F:RNA binding"/>
    <property type="evidence" value="ECO:0007669"/>
    <property type="project" value="UniProtKB-KW"/>
</dbReference>
<dbReference type="NCBIfam" id="TIGR01903">
    <property type="entry name" value="cas5_csm4"/>
    <property type="match status" value="1"/>
</dbReference>
<organism evidence="6">
    <name type="scientific">bioreactor metagenome</name>
    <dbReference type="NCBI Taxonomy" id="1076179"/>
    <lineage>
        <taxon>unclassified sequences</taxon>
        <taxon>metagenomes</taxon>
        <taxon>ecological metagenomes</taxon>
    </lineage>
</organism>
<comment type="caution">
    <text evidence="6">The sequence shown here is derived from an EMBL/GenBank/DDBJ whole genome shotgun (WGS) entry which is preliminary data.</text>
</comment>
<gene>
    <name evidence="6" type="primary">csm4_2</name>
    <name evidence="6" type="ORF">SDC9_197857</name>
</gene>
<reference evidence="6" key="1">
    <citation type="submission" date="2019-08" db="EMBL/GenBank/DDBJ databases">
        <authorList>
            <person name="Kucharzyk K."/>
            <person name="Murdoch R.W."/>
            <person name="Higgins S."/>
            <person name="Loffler F."/>
        </authorList>
    </citation>
    <scope>NUCLEOTIDE SEQUENCE</scope>
</reference>
<proteinExistence type="inferred from homology"/>
<keyword evidence="3" id="KW-0694">RNA-binding</keyword>
<dbReference type="InterPro" id="IPR040932">
    <property type="entry name" value="Csm4_C"/>
</dbReference>
<name>A0A645IFY9_9ZZZZ</name>
<evidence type="ECO:0000313" key="6">
    <source>
        <dbReference type="EMBL" id="MPN50231.1"/>
    </source>
</evidence>
<accession>A0A645IFY9</accession>
<dbReference type="Pfam" id="PF17953">
    <property type="entry name" value="Csm4_C"/>
    <property type="match status" value="1"/>
</dbReference>
<protein>
    <recommendedName>
        <fullName evidence="2">CRISPR system Cms protein Csm4</fullName>
    </recommendedName>
</protein>
<keyword evidence="4" id="KW-0051">Antiviral defense</keyword>
<evidence type="ECO:0000256" key="1">
    <source>
        <dbReference type="ARBA" id="ARBA00005772"/>
    </source>
</evidence>
<dbReference type="EMBL" id="VSSQ01114219">
    <property type="protein sequence ID" value="MPN50231.1"/>
    <property type="molecule type" value="Genomic_DNA"/>
</dbReference>
<dbReference type="AlphaFoldDB" id="A0A645IFY9"/>
<feature type="domain" description="Csm4 C-terminal" evidence="5">
    <location>
        <begin position="9"/>
        <end position="99"/>
    </location>
</feature>
<evidence type="ECO:0000259" key="5">
    <source>
        <dbReference type="Pfam" id="PF17953"/>
    </source>
</evidence>